<dbReference type="EMBL" id="MU853402">
    <property type="protein sequence ID" value="KAK4137731.1"/>
    <property type="molecule type" value="Genomic_DNA"/>
</dbReference>
<protein>
    <submittedName>
        <fullName evidence="2">Uncharacterized protein</fullName>
    </submittedName>
</protein>
<evidence type="ECO:0000256" key="1">
    <source>
        <dbReference type="SAM" id="MobiDB-lite"/>
    </source>
</evidence>
<gene>
    <name evidence="2" type="ORF">BT67DRAFT_119502</name>
</gene>
<dbReference type="Proteomes" id="UP001304895">
    <property type="component" value="Unassembled WGS sequence"/>
</dbReference>
<proteinExistence type="predicted"/>
<sequence length="166" mass="18298">MQSHLKSLASAGPSGELMSGRYSSEPLCRRVSTLHPVVCFRRALTYSRASNMSLSSRAQKNNFTPTKVVMLAGPRHGPAHGMKPCWFYPVLGSVFNGVAHNPRIRDNAEVGCRQSEQWFNSQRHRKFQLPQVQLPTETGVTESPGQEKSTTSSSKDLARGPRSTNG</sequence>
<feature type="region of interest" description="Disordered" evidence="1">
    <location>
        <begin position="124"/>
        <end position="166"/>
    </location>
</feature>
<reference evidence="2" key="1">
    <citation type="journal article" date="2023" name="Mol. Phylogenet. Evol.">
        <title>Genome-scale phylogeny and comparative genomics of the fungal order Sordariales.</title>
        <authorList>
            <person name="Hensen N."/>
            <person name="Bonometti L."/>
            <person name="Westerberg I."/>
            <person name="Brannstrom I.O."/>
            <person name="Guillou S."/>
            <person name="Cros-Aarteil S."/>
            <person name="Calhoun S."/>
            <person name="Haridas S."/>
            <person name="Kuo A."/>
            <person name="Mondo S."/>
            <person name="Pangilinan J."/>
            <person name="Riley R."/>
            <person name="LaButti K."/>
            <person name="Andreopoulos B."/>
            <person name="Lipzen A."/>
            <person name="Chen C."/>
            <person name="Yan M."/>
            <person name="Daum C."/>
            <person name="Ng V."/>
            <person name="Clum A."/>
            <person name="Steindorff A."/>
            <person name="Ohm R.A."/>
            <person name="Martin F."/>
            <person name="Silar P."/>
            <person name="Natvig D.O."/>
            <person name="Lalanne C."/>
            <person name="Gautier V."/>
            <person name="Ament-Velasquez S.L."/>
            <person name="Kruys A."/>
            <person name="Hutchinson M.I."/>
            <person name="Powell A.J."/>
            <person name="Barry K."/>
            <person name="Miller A.N."/>
            <person name="Grigoriev I.V."/>
            <person name="Debuchy R."/>
            <person name="Gladieux P."/>
            <person name="Hiltunen Thoren M."/>
            <person name="Johannesson H."/>
        </authorList>
    </citation>
    <scope>NUCLEOTIDE SEQUENCE</scope>
    <source>
        <strain evidence="2">CBS 123565</strain>
    </source>
</reference>
<accession>A0AAN6UTS1</accession>
<name>A0AAN6UTS1_9PEZI</name>
<evidence type="ECO:0000313" key="2">
    <source>
        <dbReference type="EMBL" id="KAK4137731.1"/>
    </source>
</evidence>
<organism evidence="2 3">
    <name type="scientific">Trichocladium antarcticum</name>
    <dbReference type="NCBI Taxonomy" id="1450529"/>
    <lineage>
        <taxon>Eukaryota</taxon>
        <taxon>Fungi</taxon>
        <taxon>Dikarya</taxon>
        <taxon>Ascomycota</taxon>
        <taxon>Pezizomycotina</taxon>
        <taxon>Sordariomycetes</taxon>
        <taxon>Sordariomycetidae</taxon>
        <taxon>Sordariales</taxon>
        <taxon>Chaetomiaceae</taxon>
        <taxon>Trichocladium</taxon>
    </lineage>
</organism>
<dbReference type="AlphaFoldDB" id="A0AAN6UTS1"/>
<comment type="caution">
    <text evidence="2">The sequence shown here is derived from an EMBL/GenBank/DDBJ whole genome shotgun (WGS) entry which is preliminary data.</text>
</comment>
<evidence type="ECO:0000313" key="3">
    <source>
        <dbReference type="Proteomes" id="UP001304895"/>
    </source>
</evidence>
<keyword evidence="3" id="KW-1185">Reference proteome</keyword>
<feature type="compositionally biased region" description="Polar residues" evidence="1">
    <location>
        <begin position="130"/>
        <end position="155"/>
    </location>
</feature>
<reference evidence="2" key="2">
    <citation type="submission" date="2023-05" db="EMBL/GenBank/DDBJ databases">
        <authorList>
            <consortium name="Lawrence Berkeley National Laboratory"/>
            <person name="Steindorff A."/>
            <person name="Hensen N."/>
            <person name="Bonometti L."/>
            <person name="Westerberg I."/>
            <person name="Brannstrom I.O."/>
            <person name="Guillou S."/>
            <person name="Cros-Aarteil S."/>
            <person name="Calhoun S."/>
            <person name="Haridas S."/>
            <person name="Kuo A."/>
            <person name="Mondo S."/>
            <person name="Pangilinan J."/>
            <person name="Riley R."/>
            <person name="Labutti K."/>
            <person name="Andreopoulos B."/>
            <person name="Lipzen A."/>
            <person name="Chen C."/>
            <person name="Yanf M."/>
            <person name="Daum C."/>
            <person name="Ng V."/>
            <person name="Clum A."/>
            <person name="Ohm R."/>
            <person name="Martin F."/>
            <person name="Silar P."/>
            <person name="Natvig D."/>
            <person name="Lalanne C."/>
            <person name="Gautier V."/>
            <person name="Ament-Velasquez S.L."/>
            <person name="Kruys A."/>
            <person name="Hutchinson M.I."/>
            <person name="Powell A.J."/>
            <person name="Barry K."/>
            <person name="Miller A.N."/>
            <person name="Grigoriev I.V."/>
            <person name="Debuchy R."/>
            <person name="Gladieux P."/>
            <person name="Thoren M.H."/>
            <person name="Johannesson H."/>
        </authorList>
    </citation>
    <scope>NUCLEOTIDE SEQUENCE</scope>
    <source>
        <strain evidence="2">CBS 123565</strain>
    </source>
</reference>